<reference evidence="1" key="2">
    <citation type="journal article" date="2015" name="Fish Shellfish Immunol.">
        <title>Early steps in the European eel (Anguilla anguilla)-Vibrio vulnificus interaction in the gills: Role of the RtxA13 toxin.</title>
        <authorList>
            <person name="Callol A."/>
            <person name="Pajuelo D."/>
            <person name="Ebbesson L."/>
            <person name="Teles M."/>
            <person name="MacKenzie S."/>
            <person name="Amaro C."/>
        </authorList>
    </citation>
    <scope>NUCLEOTIDE SEQUENCE</scope>
</reference>
<name>A0A0E9VCL3_ANGAN</name>
<protein>
    <submittedName>
        <fullName evidence="1">Uncharacterized protein</fullName>
    </submittedName>
</protein>
<reference evidence="1" key="1">
    <citation type="submission" date="2014-11" db="EMBL/GenBank/DDBJ databases">
        <authorList>
            <person name="Amaro Gonzalez C."/>
        </authorList>
    </citation>
    <scope>NUCLEOTIDE SEQUENCE</scope>
</reference>
<dbReference type="AlphaFoldDB" id="A0A0E9VCL3"/>
<proteinExistence type="predicted"/>
<evidence type="ECO:0000313" key="1">
    <source>
        <dbReference type="EMBL" id="JAH74953.1"/>
    </source>
</evidence>
<dbReference type="EMBL" id="GBXM01033624">
    <property type="protein sequence ID" value="JAH74953.1"/>
    <property type="molecule type" value="Transcribed_RNA"/>
</dbReference>
<accession>A0A0E9VCL3</accession>
<organism evidence="1">
    <name type="scientific">Anguilla anguilla</name>
    <name type="common">European freshwater eel</name>
    <name type="synonym">Muraena anguilla</name>
    <dbReference type="NCBI Taxonomy" id="7936"/>
    <lineage>
        <taxon>Eukaryota</taxon>
        <taxon>Metazoa</taxon>
        <taxon>Chordata</taxon>
        <taxon>Craniata</taxon>
        <taxon>Vertebrata</taxon>
        <taxon>Euteleostomi</taxon>
        <taxon>Actinopterygii</taxon>
        <taxon>Neopterygii</taxon>
        <taxon>Teleostei</taxon>
        <taxon>Anguilliformes</taxon>
        <taxon>Anguillidae</taxon>
        <taxon>Anguilla</taxon>
    </lineage>
</organism>
<sequence>MAFSAQDCSWHEAGCYTLQGRRPTCHGPGDSTVQCAHNASVRTAPASWSMHPVTPQ</sequence>